<gene>
    <name evidence="1" type="ORF">UU83_C0005G0009</name>
</gene>
<comment type="caution">
    <text evidence="1">The sequence shown here is derived from an EMBL/GenBank/DDBJ whole genome shotgun (WGS) entry which is preliminary data.</text>
</comment>
<dbReference type="Proteomes" id="UP000033856">
    <property type="component" value="Unassembled WGS sequence"/>
</dbReference>
<dbReference type="AlphaFoldDB" id="A0A0G0XKQ8"/>
<dbReference type="EMBL" id="LCCD01000005">
    <property type="protein sequence ID" value="KKS25500.1"/>
    <property type="molecule type" value="Genomic_DNA"/>
</dbReference>
<proteinExistence type="predicted"/>
<accession>A0A0G0XKQ8</accession>
<reference evidence="1 2" key="1">
    <citation type="journal article" date="2015" name="Nature">
        <title>rRNA introns, odd ribosomes, and small enigmatic genomes across a large radiation of phyla.</title>
        <authorList>
            <person name="Brown C.T."/>
            <person name="Hug L.A."/>
            <person name="Thomas B.C."/>
            <person name="Sharon I."/>
            <person name="Castelle C.J."/>
            <person name="Singh A."/>
            <person name="Wilkins M.J."/>
            <person name="Williams K.H."/>
            <person name="Banfield J.F."/>
        </authorList>
    </citation>
    <scope>NUCLEOTIDE SEQUENCE [LARGE SCALE GENOMIC DNA]</scope>
</reference>
<protein>
    <submittedName>
        <fullName evidence="1">Uncharacterized protein</fullName>
    </submittedName>
</protein>
<evidence type="ECO:0000313" key="2">
    <source>
        <dbReference type="Proteomes" id="UP000033856"/>
    </source>
</evidence>
<sequence length="176" mass="20855">MEIQIVKKEFMHREICSMCFLASFGMALRIPFYKKGINREPIKEYFREELWNLIDRYSSRQVEDKEHIELIVTIKNEVNNKFSEQLSREGITFGRAQKLINLYLKYMWVCGYIKEPPHCPIDSQVIGKLGQEFNGVGMISMKRKNYDRIIEAIREMAGGQSIAEWELTFFNKISKR</sequence>
<organism evidence="1 2">
    <name type="scientific">Candidatus Jorgensenbacteria bacterium GW2011_GWF2_41_8</name>
    <dbReference type="NCBI Taxonomy" id="1618667"/>
    <lineage>
        <taxon>Bacteria</taxon>
        <taxon>Candidatus Joergenseniibacteriota</taxon>
    </lineage>
</organism>
<evidence type="ECO:0000313" key="1">
    <source>
        <dbReference type="EMBL" id="KKS25500.1"/>
    </source>
</evidence>
<name>A0A0G0XKQ8_9BACT</name>